<dbReference type="EMBL" id="LNGC01000037">
    <property type="protein sequence ID" value="KYC52020.1"/>
    <property type="molecule type" value="Genomic_DNA"/>
</dbReference>
<keyword evidence="2" id="KW-0378">Hydrolase</keyword>
<dbReference type="AlphaFoldDB" id="A0A150J474"/>
<evidence type="ECO:0000313" key="3">
    <source>
        <dbReference type="Proteomes" id="UP000075398"/>
    </source>
</evidence>
<accession>A0A150J474</accession>
<dbReference type="GO" id="GO:0016020">
    <property type="term" value="C:membrane"/>
    <property type="evidence" value="ECO:0007669"/>
    <property type="project" value="TreeGrafter"/>
</dbReference>
<dbReference type="InterPro" id="IPR023214">
    <property type="entry name" value="HAD_sf"/>
</dbReference>
<dbReference type="InterPro" id="IPR036412">
    <property type="entry name" value="HAD-like_sf"/>
</dbReference>
<dbReference type="SUPFAM" id="SSF56784">
    <property type="entry name" value="HAD-like"/>
    <property type="match status" value="1"/>
</dbReference>
<dbReference type="GO" id="GO:0055070">
    <property type="term" value="P:copper ion homeostasis"/>
    <property type="evidence" value="ECO:0007669"/>
    <property type="project" value="TreeGrafter"/>
</dbReference>
<dbReference type="GO" id="GO:0000166">
    <property type="term" value="F:nucleotide binding"/>
    <property type="evidence" value="ECO:0007669"/>
    <property type="project" value="InterPro"/>
</dbReference>
<dbReference type="Pfam" id="PF00702">
    <property type="entry name" value="Hydrolase"/>
    <property type="match status" value="1"/>
</dbReference>
<dbReference type="EC" id="3.6.3.-" evidence="2"/>
<keyword evidence="1" id="KW-1278">Translocase</keyword>
<organism evidence="2 3">
    <name type="scientific">Candidatus Methanofastidiosum methylothiophilum</name>
    <dbReference type="NCBI Taxonomy" id="1705564"/>
    <lineage>
        <taxon>Archaea</taxon>
        <taxon>Methanobacteriati</taxon>
        <taxon>Methanobacteriota</taxon>
        <taxon>Stenosarchaea group</taxon>
        <taxon>Candidatus Methanofastidiosia</taxon>
        <taxon>Candidatus Methanofastidiosales</taxon>
        <taxon>Candidatus Methanofastidiosaceae</taxon>
        <taxon>Candidatus Methanofastidiosum</taxon>
    </lineage>
</organism>
<sequence>MLAMIAIVFDKSGTLVDTKRVSKDLEKNEFIYHKSCIELIEDNPNLFLVTIATDPRSTFLQEDSKKSLGHSIIDLNIGFEVVFKGINAIIDKEKILKWAEDITIEEVNETIKKLKKQFDVCTLVGCGVVGDSERERITHIVASSGKIKEGVFQLFDFLQSEGMDIYLATGDNPCSVYPLAKRLGILDNFVFPQVDPEGKRKIISNLKKTYEQVIMVGDDINDKGAFEEADLSFLILESEAKRKNELKTIVDYTISEPLEIKNILKRFKI</sequence>
<dbReference type="Gene3D" id="3.40.50.1000">
    <property type="entry name" value="HAD superfamily/HAD-like"/>
    <property type="match status" value="1"/>
</dbReference>
<dbReference type="PANTHER" id="PTHR43520:SF8">
    <property type="entry name" value="P-TYPE CU(+) TRANSPORTER"/>
    <property type="match status" value="1"/>
</dbReference>
<protein>
    <submittedName>
        <fullName evidence="2">Soluble P-type ATPase-like phosphatase</fullName>
        <ecNumber evidence="2">3.6.3.-</ecNumber>
    </submittedName>
</protein>
<dbReference type="GO" id="GO:0005507">
    <property type="term" value="F:copper ion binding"/>
    <property type="evidence" value="ECO:0007669"/>
    <property type="project" value="TreeGrafter"/>
</dbReference>
<dbReference type="PANTHER" id="PTHR43520">
    <property type="entry name" value="ATP7, ISOFORM B"/>
    <property type="match status" value="1"/>
</dbReference>
<gene>
    <name evidence="2" type="primary">patS</name>
    <name evidence="2" type="ORF">AMQ22_01040</name>
</gene>
<name>A0A150J474_9EURY</name>
<evidence type="ECO:0000313" key="2">
    <source>
        <dbReference type="EMBL" id="KYC52020.1"/>
    </source>
</evidence>
<reference evidence="2 3" key="1">
    <citation type="journal article" date="2016" name="ISME J.">
        <title>Chasing the elusive Euryarchaeota class WSA2: genomes reveal a uniquely fastidious methyl-reducing methanogen.</title>
        <authorList>
            <person name="Nobu M.K."/>
            <person name="Narihiro T."/>
            <person name="Kuroda K."/>
            <person name="Mei R."/>
            <person name="Liu W.T."/>
        </authorList>
    </citation>
    <scope>NUCLEOTIDE SEQUENCE [LARGE SCALE GENOMIC DNA]</scope>
    <source>
        <strain evidence="2">U1lsi0528_Bin055</strain>
    </source>
</reference>
<proteinExistence type="predicted"/>
<dbReference type="GO" id="GO:0043682">
    <property type="term" value="F:P-type divalent copper transporter activity"/>
    <property type="evidence" value="ECO:0007669"/>
    <property type="project" value="TreeGrafter"/>
</dbReference>
<dbReference type="InterPro" id="IPR023299">
    <property type="entry name" value="ATPase_P-typ_cyto_dom_N"/>
</dbReference>
<evidence type="ECO:0000256" key="1">
    <source>
        <dbReference type="ARBA" id="ARBA00022967"/>
    </source>
</evidence>
<dbReference type="Gene3D" id="3.40.1110.10">
    <property type="entry name" value="Calcium-transporting ATPase, cytoplasmic domain N"/>
    <property type="match status" value="1"/>
</dbReference>
<dbReference type="GO" id="GO:0016787">
    <property type="term" value="F:hydrolase activity"/>
    <property type="evidence" value="ECO:0007669"/>
    <property type="project" value="UniProtKB-KW"/>
</dbReference>
<dbReference type="Proteomes" id="UP000075398">
    <property type="component" value="Unassembled WGS sequence"/>
</dbReference>
<dbReference type="PRINTS" id="PR00119">
    <property type="entry name" value="CATATPASE"/>
</dbReference>
<comment type="caution">
    <text evidence="2">The sequence shown here is derived from an EMBL/GenBank/DDBJ whole genome shotgun (WGS) entry which is preliminary data.</text>
</comment>